<evidence type="ECO:0008006" key="4">
    <source>
        <dbReference type="Google" id="ProtNLM"/>
    </source>
</evidence>
<protein>
    <recommendedName>
        <fullName evidence="4">DUF1190 domain-containing protein</fullName>
    </recommendedName>
</protein>
<dbReference type="AlphaFoldDB" id="A0AAV5NX69"/>
<dbReference type="Pfam" id="PF06693">
    <property type="entry name" value="DUF1190"/>
    <property type="match status" value="1"/>
</dbReference>
<sequence length="207" mass="23296">MKRSRKVILPSMKKDWRQADVRPLVAFMGLATVTGCSDDSTEAEIFRTVEECSDAHPGYTQQCQTAYQDAAELALLSSPRFNTQDDCEFDFTRGCFQPEYQNWFIPALSGFMFARLTDSHYYSRPMYIYRSGWYSDDGIWYGSSSSSYKKHKKIKVKTNDFKKPPTVSKTMSRGGFGSTVEAKSSWSKSSGSKSSSRSSGKKSGWGG</sequence>
<evidence type="ECO:0000313" key="2">
    <source>
        <dbReference type="EMBL" id="GLQ75035.1"/>
    </source>
</evidence>
<feature type="region of interest" description="Disordered" evidence="1">
    <location>
        <begin position="159"/>
        <end position="207"/>
    </location>
</feature>
<keyword evidence="3" id="KW-1185">Reference proteome</keyword>
<dbReference type="EMBL" id="BSNX01000067">
    <property type="protein sequence ID" value="GLQ75035.1"/>
    <property type="molecule type" value="Genomic_DNA"/>
</dbReference>
<proteinExistence type="predicted"/>
<dbReference type="RefSeq" id="WP_126606887.1">
    <property type="nucleotide sequence ID" value="NZ_AP025144.1"/>
</dbReference>
<gene>
    <name evidence="2" type="ORF">GCM10007932_43970</name>
</gene>
<organism evidence="2 3">
    <name type="scientific">Vibrio penaeicida</name>
    <dbReference type="NCBI Taxonomy" id="104609"/>
    <lineage>
        <taxon>Bacteria</taxon>
        <taxon>Pseudomonadati</taxon>
        <taxon>Pseudomonadota</taxon>
        <taxon>Gammaproteobacteria</taxon>
        <taxon>Vibrionales</taxon>
        <taxon>Vibrionaceae</taxon>
        <taxon>Vibrio</taxon>
    </lineage>
</organism>
<name>A0AAV5NX69_9VIBR</name>
<feature type="compositionally biased region" description="Low complexity" evidence="1">
    <location>
        <begin position="183"/>
        <end position="207"/>
    </location>
</feature>
<accession>A0AAV5NX69</accession>
<evidence type="ECO:0000313" key="3">
    <source>
        <dbReference type="Proteomes" id="UP001156690"/>
    </source>
</evidence>
<comment type="caution">
    <text evidence="2">The sequence shown here is derived from an EMBL/GenBank/DDBJ whole genome shotgun (WGS) entry which is preliminary data.</text>
</comment>
<evidence type="ECO:0000256" key="1">
    <source>
        <dbReference type="SAM" id="MobiDB-lite"/>
    </source>
</evidence>
<reference evidence="3" key="1">
    <citation type="journal article" date="2019" name="Int. J. Syst. Evol. Microbiol.">
        <title>The Global Catalogue of Microorganisms (GCM) 10K type strain sequencing project: providing services to taxonomists for standard genome sequencing and annotation.</title>
        <authorList>
            <consortium name="The Broad Institute Genomics Platform"/>
            <consortium name="The Broad Institute Genome Sequencing Center for Infectious Disease"/>
            <person name="Wu L."/>
            <person name="Ma J."/>
        </authorList>
    </citation>
    <scope>NUCLEOTIDE SEQUENCE [LARGE SCALE GENOMIC DNA]</scope>
    <source>
        <strain evidence="3">NBRC 15640</strain>
    </source>
</reference>
<dbReference type="InterPro" id="IPR009576">
    <property type="entry name" value="Biofilm_formation_YgiB"/>
</dbReference>
<dbReference type="Proteomes" id="UP001156690">
    <property type="component" value="Unassembled WGS sequence"/>
</dbReference>